<evidence type="ECO:0000259" key="5">
    <source>
        <dbReference type="SMART" id="SM00470"/>
    </source>
</evidence>
<dbReference type="Gene3D" id="3.90.1530.30">
    <property type="match status" value="1"/>
</dbReference>
<dbReference type="InterPro" id="IPR036086">
    <property type="entry name" value="ParB/Sulfiredoxin_sf"/>
</dbReference>
<dbReference type="SUPFAM" id="SSF109709">
    <property type="entry name" value="KorB DNA-binding domain-like"/>
    <property type="match status" value="1"/>
</dbReference>
<dbReference type="InterPro" id="IPR057240">
    <property type="entry name" value="ParB_dimer_C"/>
</dbReference>
<evidence type="ECO:0000256" key="2">
    <source>
        <dbReference type="ARBA" id="ARBA00022829"/>
    </source>
</evidence>
<accession>A0A518G5Y5</accession>
<dbReference type="FunFam" id="1.10.10.2830:FF:000001">
    <property type="entry name" value="Chromosome partitioning protein ParB"/>
    <property type="match status" value="1"/>
</dbReference>
<dbReference type="EMBL" id="CP036298">
    <property type="protein sequence ID" value="QDV24001.1"/>
    <property type="molecule type" value="Genomic_DNA"/>
</dbReference>
<dbReference type="Proteomes" id="UP000318017">
    <property type="component" value="Chromosome"/>
</dbReference>
<feature type="compositionally biased region" description="Polar residues" evidence="4">
    <location>
        <begin position="63"/>
        <end position="74"/>
    </location>
</feature>
<reference evidence="6 7" key="1">
    <citation type="submission" date="2019-02" db="EMBL/GenBank/DDBJ databases">
        <title>Deep-cultivation of Planctomycetes and their phenomic and genomic characterization uncovers novel biology.</title>
        <authorList>
            <person name="Wiegand S."/>
            <person name="Jogler M."/>
            <person name="Boedeker C."/>
            <person name="Pinto D."/>
            <person name="Vollmers J."/>
            <person name="Rivas-Marin E."/>
            <person name="Kohn T."/>
            <person name="Peeters S.H."/>
            <person name="Heuer A."/>
            <person name="Rast P."/>
            <person name="Oberbeckmann S."/>
            <person name="Bunk B."/>
            <person name="Jeske O."/>
            <person name="Meyerdierks A."/>
            <person name="Storesund J.E."/>
            <person name="Kallscheuer N."/>
            <person name="Luecker S."/>
            <person name="Lage O.M."/>
            <person name="Pohl T."/>
            <person name="Merkel B.J."/>
            <person name="Hornburger P."/>
            <person name="Mueller R.-W."/>
            <person name="Bruemmer F."/>
            <person name="Labrenz M."/>
            <person name="Spormann A.M."/>
            <person name="Op den Camp H."/>
            <person name="Overmann J."/>
            <person name="Amann R."/>
            <person name="Jetten M.S.M."/>
            <person name="Mascher T."/>
            <person name="Medema M.H."/>
            <person name="Devos D.P."/>
            <person name="Kaster A.-K."/>
            <person name="Ovreas L."/>
            <person name="Rohde M."/>
            <person name="Galperin M.Y."/>
            <person name="Jogler C."/>
        </authorList>
    </citation>
    <scope>NUCLEOTIDE SEQUENCE [LARGE SCALE GENOMIC DNA]</scope>
    <source>
        <strain evidence="6 7">Q31a</strain>
    </source>
</reference>
<dbReference type="GO" id="GO:0005694">
    <property type="term" value="C:chromosome"/>
    <property type="evidence" value="ECO:0007669"/>
    <property type="project" value="TreeGrafter"/>
</dbReference>
<dbReference type="KEGG" id="ahel:Q31a_23140"/>
<evidence type="ECO:0000256" key="4">
    <source>
        <dbReference type="SAM" id="MobiDB-lite"/>
    </source>
</evidence>
<dbReference type="InterPro" id="IPR041468">
    <property type="entry name" value="HTH_ParB/Spo0J"/>
</dbReference>
<organism evidence="6 7">
    <name type="scientific">Aureliella helgolandensis</name>
    <dbReference type="NCBI Taxonomy" id="2527968"/>
    <lineage>
        <taxon>Bacteria</taxon>
        <taxon>Pseudomonadati</taxon>
        <taxon>Planctomycetota</taxon>
        <taxon>Planctomycetia</taxon>
        <taxon>Pirellulales</taxon>
        <taxon>Pirellulaceae</taxon>
        <taxon>Aureliella</taxon>
    </lineage>
</organism>
<dbReference type="InterPro" id="IPR003115">
    <property type="entry name" value="ParB_N"/>
</dbReference>
<keyword evidence="7" id="KW-1185">Reference proteome</keyword>
<dbReference type="Pfam" id="PF23552">
    <property type="entry name" value="ParB_C"/>
    <property type="match status" value="1"/>
</dbReference>
<dbReference type="AlphaFoldDB" id="A0A518G5Y5"/>
<dbReference type="SUPFAM" id="SSF110849">
    <property type="entry name" value="ParB/Sulfiredoxin"/>
    <property type="match status" value="1"/>
</dbReference>
<gene>
    <name evidence="6" type="primary">parB_1</name>
    <name evidence="6" type="ORF">Q31a_23140</name>
</gene>
<evidence type="ECO:0000256" key="1">
    <source>
        <dbReference type="ARBA" id="ARBA00006295"/>
    </source>
</evidence>
<dbReference type="GO" id="GO:0045881">
    <property type="term" value="P:positive regulation of sporulation resulting in formation of a cellular spore"/>
    <property type="evidence" value="ECO:0007669"/>
    <property type="project" value="TreeGrafter"/>
</dbReference>
<dbReference type="RefSeq" id="WP_231691143.1">
    <property type="nucleotide sequence ID" value="NZ_CP036298.1"/>
</dbReference>
<dbReference type="FunFam" id="3.90.1530.30:FF:000001">
    <property type="entry name" value="Chromosome partitioning protein ParB"/>
    <property type="match status" value="1"/>
</dbReference>
<keyword evidence="2" id="KW-0159">Chromosome partition</keyword>
<dbReference type="GO" id="GO:0003677">
    <property type="term" value="F:DNA binding"/>
    <property type="evidence" value="ECO:0007669"/>
    <property type="project" value="UniProtKB-KW"/>
</dbReference>
<keyword evidence="3" id="KW-0238">DNA-binding</keyword>
<dbReference type="Pfam" id="PF17762">
    <property type="entry name" value="HTH_ParB"/>
    <property type="match status" value="1"/>
</dbReference>
<dbReference type="SMART" id="SM00470">
    <property type="entry name" value="ParB"/>
    <property type="match status" value="1"/>
</dbReference>
<dbReference type="InterPro" id="IPR004437">
    <property type="entry name" value="ParB/RepB/Spo0J"/>
</dbReference>
<dbReference type="CDD" id="cd16393">
    <property type="entry name" value="SPO0J_N"/>
    <property type="match status" value="1"/>
</dbReference>
<feature type="domain" description="ParB-like N-terminal" evidence="5">
    <location>
        <begin position="104"/>
        <end position="193"/>
    </location>
</feature>
<evidence type="ECO:0000313" key="6">
    <source>
        <dbReference type="EMBL" id="QDV24001.1"/>
    </source>
</evidence>
<feature type="region of interest" description="Disordered" evidence="4">
    <location>
        <begin position="1"/>
        <end position="102"/>
    </location>
</feature>
<name>A0A518G5Y5_9BACT</name>
<dbReference type="NCBIfam" id="TIGR00180">
    <property type="entry name" value="parB_part"/>
    <property type="match status" value="1"/>
</dbReference>
<dbReference type="GO" id="GO:0007059">
    <property type="term" value="P:chromosome segregation"/>
    <property type="evidence" value="ECO:0007669"/>
    <property type="project" value="UniProtKB-KW"/>
</dbReference>
<protein>
    <submittedName>
        <fullName evidence="6">Putative chromosome-partitioning protein ParB</fullName>
    </submittedName>
</protein>
<evidence type="ECO:0000256" key="3">
    <source>
        <dbReference type="ARBA" id="ARBA00023125"/>
    </source>
</evidence>
<dbReference type="Gene3D" id="1.10.10.2830">
    <property type="match status" value="1"/>
</dbReference>
<dbReference type="PANTHER" id="PTHR33375:SF1">
    <property type="entry name" value="CHROMOSOME-PARTITIONING PROTEIN PARB-RELATED"/>
    <property type="match status" value="1"/>
</dbReference>
<dbReference type="PANTHER" id="PTHR33375">
    <property type="entry name" value="CHROMOSOME-PARTITIONING PROTEIN PARB-RELATED"/>
    <property type="match status" value="1"/>
</dbReference>
<comment type="similarity">
    <text evidence="1">Belongs to the ParB family.</text>
</comment>
<feature type="compositionally biased region" description="Low complexity" evidence="4">
    <location>
        <begin position="75"/>
        <end position="88"/>
    </location>
</feature>
<proteinExistence type="inferred from homology"/>
<dbReference type="InterPro" id="IPR050336">
    <property type="entry name" value="Chromosome_partition/occlusion"/>
</dbReference>
<evidence type="ECO:0000313" key="7">
    <source>
        <dbReference type="Proteomes" id="UP000318017"/>
    </source>
</evidence>
<feature type="compositionally biased region" description="Polar residues" evidence="4">
    <location>
        <begin position="25"/>
        <end position="47"/>
    </location>
</feature>
<dbReference type="Pfam" id="PF02195">
    <property type="entry name" value="ParB_N"/>
    <property type="match status" value="1"/>
</dbReference>
<sequence>MTKDRRLGRGLAALLGTPLEEDQVLDSTATGGTNRTATPMANRSPQQVRPAMSPPSSPRVQGASVSLPEQRSQPTGSASSSSKVTGSVPLRSEKASSPSMPRALELQVDEIDNNPFQPRRQFNAEEIASLAESIREHQQLQPVLVRKVGDRYQLISGERRLRATIHAGLKTIRAEVRQADDRLVAELAIVENLQRKDLDPIEKALSFRRYIDEHQCTQEDLAKRLKIDRSTIANLMRLLELPEAIQQSIQSDSLTAGHARALLPLGDETQQLDFARQITEDRWSVRETERRVSEQLALEDGAIAGSLGGGKKSTRKRVSPQIAALEQQLRLALGTKTELKQSASGKGRIVISFANADEFDRICALICPSVEHKAA</sequence>